<evidence type="ECO:0000256" key="1">
    <source>
        <dbReference type="ARBA" id="ARBA00022741"/>
    </source>
</evidence>
<gene>
    <name evidence="4" type="ORF">METZ01_LOCUS42068</name>
</gene>
<keyword evidence="2" id="KW-0342">GTP-binding</keyword>
<dbReference type="SUPFAM" id="SSF52540">
    <property type="entry name" value="P-loop containing nucleoside triphosphate hydrolases"/>
    <property type="match status" value="1"/>
</dbReference>
<dbReference type="GO" id="GO:0032790">
    <property type="term" value="P:ribosome disassembly"/>
    <property type="evidence" value="ECO:0007669"/>
    <property type="project" value="TreeGrafter"/>
</dbReference>
<dbReference type="AlphaFoldDB" id="A0A381RDE3"/>
<sequence length="108" mass="11392">MASGKEYTTDRIRNVAVLGHGGSGKTSLIEALCFVSGTSNRHGDVDNGTALTMHTPEEHAHEISIQMTPAYAEHNGVKVNLLDTPGYLDFTGEALSAVRVADAAIIVV</sequence>
<reference evidence="4" key="1">
    <citation type="submission" date="2018-05" db="EMBL/GenBank/DDBJ databases">
        <authorList>
            <person name="Lanie J.A."/>
            <person name="Ng W.-L."/>
            <person name="Kazmierczak K.M."/>
            <person name="Andrzejewski T.M."/>
            <person name="Davidsen T.M."/>
            <person name="Wayne K.J."/>
            <person name="Tettelin H."/>
            <person name="Glass J.I."/>
            <person name="Rusch D."/>
            <person name="Podicherti R."/>
            <person name="Tsui H.-C.T."/>
            <person name="Winkler M.E."/>
        </authorList>
    </citation>
    <scope>NUCLEOTIDE SEQUENCE</scope>
</reference>
<evidence type="ECO:0000256" key="2">
    <source>
        <dbReference type="ARBA" id="ARBA00023134"/>
    </source>
</evidence>
<dbReference type="GO" id="GO:0005525">
    <property type="term" value="F:GTP binding"/>
    <property type="evidence" value="ECO:0007669"/>
    <property type="project" value="UniProtKB-KW"/>
</dbReference>
<keyword evidence="1" id="KW-0547">Nucleotide-binding</keyword>
<feature type="domain" description="Tr-type G" evidence="3">
    <location>
        <begin position="10"/>
        <end position="108"/>
    </location>
</feature>
<protein>
    <recommendedName>
        <fullName evidence="3">Tr-type G domain-containing protein</fullName>
    </recommendedName>
</protein>
<evidence type="ECO:0000259" key="3">
    <source>
        <dbReference type="PROSITE" id="PS51722"/>
    </source>
</evidence>
<dbReference type="Pfam" id="PF00009">
    <property type="entry name" value="GTP_EFTU"/>
    <property type="match status" value="1"/>
</dbReference>
<dbReference type="Gene3D" id="3.40.50.300">
    <property type="entry name" value="P-loop containing nucleotide triphosphate hydrolases"/>
    <property type="match status" value="1"/>
</dbReference>
<dbReference type="PRINTS" id="PR00315">
    <property type="entry name" value="ELONGATNFCT"/>
</dbReference>
<dbReference type="InterPro" id="IPR027417">
    <property type="entry name" value="P-loop_NTPase"/>
</dbReference>
<dbReference type="PANTHER" id="PTHR43261">
    <property type="entry name" value="TRANSLATION ELONGATION FACTOR G-RELATED"/>
    <property type="match status" value="1"/>
</dbReference>
<dbReference type="GO" id="GO:0003924">
    <property type="term" value="F:GTPase activity"/>
    <property type="evidence" value="ECO:0007669"/>
    <property type="project" value="InterPro"/>
</dbReference>
<feature type="non-terminal residue" evidence="4">
    <location>
        <position position="108"/>
    </location>
</feature>
<dbReference type="EMBL" id="UINC01001809">
    <property type="protein sequence ID" value="SUZ89214.1"/>
    <property type="molecule type" value="Genomic_DNA"/>
</dbReference>
<name>A0A381RDE3_9ZZZZ</name>
<dbReference type="InterPro" id="IPR000795">
    <property type="entry name" value="T_Tr_GTP-bd_dom"/>
</dbReference>
<dbReference type="PANTHER" id="PTHR43261:SF6">
    <property type="entry name" value="ELONGATION FACTOR G-LIKE PROTEIN"/>
    <property type="match status" value="1"/>
</dbReference>
<organism evidence="4">
    <name type="scientific">marine metagenome</name>
    <dbReference type="NCBI Taxonomy" id="408172"/>
    <lineage>
        <taxon>unclassified sequences</taxon>
        <taxon>metagenomes</taxon>
        <taxon>ecological metagenomes</taxon>
    </lineage>
</organism>
<dbReference type="PROSITE" id="PS51722">
    <property type="entry name" value="G_TR_2"/>
    <property type="match status" value="1"/>
</dbReference>
<proteinExistence type="predicted"/>
<accession>A0A381RDE3</accession>
<evidence type="ECO:0000313" key="4">
    <source>
        <dbReference type="EMBL" id="SUZ89214.1"/>
    </source>
</evidence>